<evidence type="ECO:0000313" key="1">
    <source>
        <dbReference type="EMBL" id="KAG0593495.1"/>
    </source>
</evidence>
<sequence>MAYLIEHVAVQLYVMVTADHHMDVPDGIFLCQILRHEVILNVPLFHRIRKQPISLCAVPRQVPIASVSTITSTRFKELTDRARTWPLAKVDDSSERFTCCVQVLSLAASPQPRYCYVSLS</sequence>
<name>A0A8T0JDF5_CERPU</name>
<accession>A0A8T0JDF5</accession>
<evidence type="ECO:0000313" key="2">
    <source>
        <dbReference type="Proteomes" id="UP000822688"/>
    </source>
</evidence>
<dbReference type="AlphaFoldDB" id="A0A8T0JDF5"/>
<organism evidence="1 2">
    <name type="scientific">Ceratodon purpureus</name>
    <name type="common">Fire moss</name>
    <name type="synonym">Dicranum purpureum</name>
    <dbReference type="NCBI Taxonomy" id="3225"/>
    <lineage>
        <taxon>Eukaryota</taxon>
        <taxon>Viridiplantae</taxon>
        <taxon>Streptophyta</taxon>
        <taxon>Embryophyta</taxon>
        <taxon>Bryophyta</taxon>
        <taxon>Bryophytina</taxon>
        <taxon>Bryopsida</taxon>
        <taxon>Dicranidae</taxon>
        <taxon>Pseudoditrichales</taxon>
        <taxon>Ditrichaceae</taxon>
        <taxon>Ceratodon</taxon>
    </lineage>
</organism>
<protein>
    <submittedName>
        <fullName evidence="1">Uncharacterized protein</fullName>
    </submittedName>
</protein>
<keyword evidence="2" id="KW-1185">Reference proteome</keyword>
<dbReference type="EMBL" id="CM026421">
    <property type="protein sequence ID" value="KAG0593495.1"/>
    <property type="molecule type" value="Genomic_DNA"/>
</dbReference>
<gene>
    <name evidence="1" type="ORF">KC19_1G334700</name>
</gene>
<reference evidence="1" key="1">
    <citation type="submission" date="2020-06" db="EMBL/GenBank/DDBJ databases">
        <title>WGS assembly of Ceratodon purpureus strain R40.</title>
        <authorList>
            <person name="Carey S.B."/>
            <person name="Jenkins J."/>
            <person name="Shu S."/>
            <person name="Lovell J.T."/>
            <person name="Sreedasyam A."/>
            <person name="Maumus F."/>
            <person name="Tiley G.P."/>
            <person name="Fernandez-Pozo N."/>
            <person name="Barry K."/>
            <person name="Chen C."/>
            <person name="Wang M."/>
            <person name="Lipzen A."/>
            <person name="Daum C."/>
            <person name="Saski C.A."/>
            <person name="Payton A.C."/>
            <person name="Mcbreen J.C."/>
            <person name="Conrad R.E."/>
            <person name="Kollar L.M."/>
            <person name="Olsson S."/>
            <person name="Huttunen S."/>
            <person name="Landis J.B."/>
            <person name="Wickett N.J."/>
            <person name="Johnson M.G."/>
            <person name="Rensing S.A."/>
            <person name="Grimwood J."/>
            <person name="Schmutz J."/>
            <person name="Mcdaniel S.F."/>
        </authorList>
    </citation>
    <scope>NUCLEOTIDE SEQUENCE</scope>
    <source>
        <strain evidence="1">R40</strain>
    </source>
</reference>
<proteinExistence type="predicted"/>
<dbReference type="Proteomes" id="UP000822688">
    <property type="component" value="Chromosome 1"/>
</dbReference>
<comment type="caution">
    <text evidence="1">The sequence shown here is derived from an EMBL/GenBank/DDBJ whole genome shotgun (WGS) entry which is preliminary data.</text>
</comment>